<protein>
    <submittedName>
        <fullName evidence="2">Uncharacterized protein</fullName>
    </submittedName>
</protein>
<keyword evidence="1" id="KW-0812">Transmembrane</keyword>
<sequence>MTALATRMFPRASVLAIADFQTLVSLALFCFGGLLVSVSIIVADKYIPGEWF</sequence>
<gene>
    <name evidence="2" type="ORF">BjapCC829_47565</name>
</gene>
<dbReference type="RefSeq" id="WP_187387704.1">
    <property type="nucleotide sequence ID" value="NZ_CP088101.1"/>
</dbReference>
<feature type="transmembrane region" description="Helical" evidence="1">
    <location>
        <begin position="20"/>
        <end position="43"/>
    </location>
</feature>
<evidence type="ECO:0000313" key="3">
    <source>
        <dbReference type="Proteomes" id="UP001430990"/>
    </source>
</evidence>
<dbReference type="Proteomes" id="UP001430990">
    <property type="component" value="Plasmid pCC829_1"/>
</dbReference>
<evidence type="ECO:0000313" key="2">
    <source>
        <dbReference type="EMBL" id="UFW91633.1"/>
    </source>
</evidence>
<geneLocation type="plasmid" evidence="2 3">
    <name>pCC829_1</name>
</geneLocation>
<keyword evidence="1" id="KW-0472">Membrane</keyword>
<accession>A0ABY3R139</accession>
<name>A0ABY3R139_9BRAD</name>
<keyword evidence="3" id="KW-1185">Reference proteome</keyword>
<dbReference type="EMBL" id="CP088101">
    <property type="protein sequence ID" value="UFW91633.1"/>
    <property type="molecule type" value="Genomic_DNA"/>
</dbReference>
<keyword evidence="1" id="KW-1133">Transmembrane helix</keyword>
<reference evidence="2" key="1">
    <citation type="submission" date="2021-11" db="EMBL/GenBank/DDBJ databases">
        <title>Australian commercial rhizobial inoculants.</title>
        <authorList>
            <person name="Kohlmeier M.G."/>
            <person name="O'Hara G.W."/>
            <person name="Colombi E."/>
            <person name="Ramsay J.P."/>
            <person name="Terpolilli J."/>
        </authorList>
    </citation>
    <scope>NUCLEOTIDE SEQUENCE</scope>
    <source>
        <strain evidence="2">CC829</strain>
        <plasmid evidence="2">pCC829_1</plasmid>
    </source>
</reference>
<organism evidence="2 3">
    <name type="scientific">Bradyrhizobium barranii</name>
    <dbReference type="NCBI Taxonomy" id="2992140"/>
    <lineage>
        <taxon>Bacteria</taxon>
        <taxon>Pseudomonadati</taxon>
        <taxon>Pseudomonadota</taxon>
        <taxon>Alphaproteobacteria</taxon>
        <taxon>Hyphomicrobiales</taxon>
        <taxon>Nitrobacteraceae</taxon>
        <taxon>Bradyrhizobium</taxon>
    </lineage>
</organism>
<proteinExistence type="predicted"/>
<evidence type="ECO:0000256" key="1">
    <source>
        <dbReference type="SAM" id="Phobius"/>
    </source>
</evidence>
<keyword evidence="2" id="KW-0614">Plasmid</keyword>